<feature type="modified residue" description="4-aspartylphosphate" evidence="1">
    <location>
        <position position="468"/>
    </location>
</feature>
<dbReference type="RefSeq" id="WP_285934190.1">
    <property type="nucleotide sequence ID" value="NZ_JASTZU010000063.1"/>
</dbReference>
<dbReference type="Pfam" id="PF00072">
    <property type="entry name" value="Response_reg"/>
    <property type="match status" value="2"/>
</dbReference>
<dbReference type="PANTHER" id="PTHR45138">
    <property type="entry name" value="REGULATORY COMPONENTS OF SENSORY TRANSDUCTION SYSTEM"/>
    <property type="match status" value="1"/>
</dbReference>
<dbReference type="InterPro" id="IPR001789">
    <property type="entry name" value="Sig_transdc_resp-reg_receiver"/>
</dbReference>
<dbReference type="Proteomes" id="UP001235343">
    <property type="component" value="Unassembled WGS sequence"/>
</dbReference>
<dbReference type="SUPFAM" id="SSF55073">
    <property type="entry name" value="Nucleotide cyclase"/>
    <property type="match status" value="1"/>
</dbReference>
<reference evidence="4 5" key="1">
    <citation type="submission" date="2023-06" db="EMBL/GenBank/DDBJ databases">
        <title>Aquibacillus rhizosphaerae LR5S19.</title>
        <authorList>
            <person name="Sun J.-Q."/>
        </authorList>
    </citation>
    <scope>NUCLEOTIDE SEQUENCE [LARGE SCALE GENOMIC DNA]</scope>
    <source>
        <strain evidence="4 5">LR5S19</strain>
    </source>
</reference>
<dbReference type="NCBIfam" id="TIGR00254">
    <property type="entry name" value="GGDEF"/>
    <property type="match status" value="1"/>
</dbReference>
<proteinExistence type="predicted"/>
<accession>A0ABT7LAM8</accession>
<evidence type="ECO:0000259" key="2">
    <source>
        <dbReference type="PROSITE" id="PS50110"/>
    </source>
</evidence>
<feature type="modified residue" description="4-aspartylphosphate" evidence="1">
    <location>
        <position position="156"/>
    </location>
</feature>
<dbReference type="SUPFAM" id="SSF47226">
    <property type="entry name" value="Histidine-containing phosphotransfer domain, HPT domain"/>
    <property type="match status" value="1"/>
</dbReference>
<organism evidence="4 5">
    <name type="scientific">Aquibacillus rhizosphaerae</name>
    <dbReference type="NCBI Taxonomy" id="3051431"/>
    <lineage>
        <taxon>Bacteria</taxon>
        <taxon>Bacillati</taxon>
        <taxon>Bacillota</taxon>
        <taxon>Bacilli</taxon>
        <taxon>Bacillales</taxon>
        <taxon>Bacillaceae</taxon>
        <taxon>Aquibacillus</taxon>
    </lineage>
</organism>
<comment type="caution">
    <text evidence="4">The sequence shown here is derived from an EMBL/GenBank/DDBJ whole genome shotgun (WGS) entry which is preliminary data.</text>
</comment>
<dbReference type="CDD" id="cd00156">
    <property type="entry name" value="REC"/>
    <property type="match status" value="1"/>
</dbReference>
<dbReference type="PANTHER" id="PTHR45138:SF9">
    <property type="entry name" value="DIGUANYLATE CYCLASE DGCM-RELATED"/>
    <property type="match status" value="1"/>
</dbReference>
<feature type="domain" description="Response regulatory" evidence="2">
    <location>
        <begin position="412"/>
        <end position="535"/>
    </location>
</feature>
<keyword evidence="5" id="KW-1185">Reference proteome</keyword>
<dbReference type="PROSITE" id="PS50887">
    <property type="entry name" value="GGDEF"/>
    <property type="match status" value="1"/>
</dbReference>
<dbReference type="CDD" id="cd01949">
    <property type="entry name" value="GGDEF"/>
    <property type="match status" value="1"/>
</dbReference>
<dbReference type="GO" id="GO:0052621">
    <property type="term" value="F:diguanylate cyclase activity"/>
    <property type="evidence" value="ECO:0007669"/>
    <property type="project" value="UniProtKB-EC"/>
</dbReference>
<dbReference type="SMART" id="SM00267">
    <property type="entry name" value="GGDEF"/>
    <property type="match status" value="1"/>
</dbReference>
<keyword evidence="4" id="KW-0548">Nucleotidyltransferase</keyword>
<evidence type="ECO:0000313" key="5">
    <source>
        <dbReference type="Proteomes" id="UP001235343"/>
    </source>
</evidence>
<keyword evidence="4" id="KW-0808">Transferase</keyword>
<dbReference type="Gene3D" id="3.40.50.2300">
    <property type="match status" value="2"/>
</dbReference>
<evidence type="ECO:0000259" key="3">
    <source>
        <dbReference type="PROSITE" id="PS50887"/>
    </source>
</evidence>
<dbReference type="InterPro" id="IPR050469">
    <property type="entry name" value="Diguanylate_Cyclase"/>
</dbReference>
<dbReference type="InterPro" id="IPR043128">
    <property type="entry name" value="Rev_trsase/Diguanyl_cyclase"/>
</dbReference>
<protein>
    <submittedName>
        <fullName evidence="4">Diguanylate cyclase</fullName>
        <ecNumber evidence="4">2.7.7.65</ecNumber>
    </submittedName>
</protein>
<dbReference type="Gene3D" id="3.30.70.270">
    <property type="match status" value="1"/>
</dbReference>
<evidence type="ECO:0000256" key="1">
    <source>
        <dbReference type="PROSITE-ProRule" id="PRU00169"/>
    </source>
</evidence>
<gene>
    <name evidence="4" type="ORF">QQS35_20890</name>
</gene>
<dbReference type="EMBL" id="JASTZU010000063">
    <property type="protein sequence ID" value="MDL4842897.1"/>
    <property type="molecule type" value="Genomic_DNA"/>
</dbReference>
<feature type="domain" description="Response regulatory" evidence="2">
    <location>
        <begin position="107"/>
        <end position="223"/>
    </location>
</feature>
<dbReference type="SMART" id="SM00448">
    <property type="entry name" value="REC"/>
    <property type="match status" value="2"/>
</dbReference>
<keyword evidence="1" id="KW-0597">Phosphoprotein</keyword>
<dbReference type="InterPro" id="IPR011006">
    <property type="entry name" value="CheY-like_superfamily"/>
</dbReference>
<evidence type="ECO:0000313" key="4">
    <source>
        <dbReference type="EMBL" id="MDL4842897.1"/>
    </source>
</evidence>
<dbReference type="EC" id="2.7.7.65" evidence="4"/>
<sequence>MKKYQMMFLKRYKDMLEQWKQKQVITNQELYRFLHSIKGTASSIELHNLTEASNELLEKINKDEESMWQLDEWVDFIQPLALLFDENIEQPKENSEISVEDNLSRNTILILNDDIDLLNDLKDALEDNNFMVFIATTLERGIQLFYDHHPDLVIIDFYIKNKQGLDFLKQVEKNVLSTFTPVMFISDEVSIDSKKKVYNANAHDIIEKPIDHGLLLSIIENRLRQKEWFKKRVMIDELTNAYNRVFLNDKWKDLHKSFRESNSPFSFALLDLDRFKQVNDRYGHAVGDMVLAKFSQLILRNIRPEDYLVRYGGEEFLLILQDTRQEEAIDIVKRLLYKFMDDRTEVNGVNLKLSFTSGVAEMKQSVQSLEQLIVQSDLALYYGKQNGRQSVHGYHPDLQKNSQLVKKDNSLRIAIVDDDRVIQELLYDQLSKMAIQNFDIEVKAFREGESFLETDWYKESGKYIILLDGIMPRMDGLEVLSQLRKTENEKNMGIIMLTGRQKDKDIVKALELGADDYITKPFSLQQLEARIKRLVNRLF</sequence>
<dbReference type="InterPro" id="IPR036641">
    <property type="entry name" value="HPT_dom_sf"/>
</dbReference>
<dbReference type="InterPro" id="IPR000160">
    <property type="entry name" value="GGDEF_dom"/>
</dbReference>
<name>A0ABT7LAM8_9BACI</name>
<dbReference type="SUPFAM" id="SSF52172">
    <property type="entry name" value="CheY-like"/>
    <property type="match status" value="2"/>
</dbReference>
<dbReference type="InterPro" id="IPR029787">
    <property type="entry name" value="Nucleotide_cyclase"/>
</dbReference>
<dbReference type="Pfam" id="PF00990">
    <property type="entry name" value="GGDEF"/>
    <property type="match status" value="1"/>
</dbReference>
<dbReference type="PROSITE" id="PS50110">
    <property type="entry name" value="RESPONSE_REGULATORY"/>
    <property type="match status" value="2"/>
</dbReference>
<feature type="domain" description="GGDEF" evidence="3">
    <location>
        <begin position="263"/>
        <end position="396"/>
    </location>
</feature>
<dbReference type="CDD" id="cd17574">
    <property type="entry name" value="REC_OmpR"/>
    <property type="match status" value="1"/>
</dbReference>